<keyword evidence="3" id="KW-1185">Reference proteome</keyword>
<name>A0A7U2QX61_ASPFN</name>
<feature type="compositionally biased region" description="Polar residues" evidence="1">
    <location>
        <begin position="30"/>
        <end position="56"/>
    </location>
</feature>
<proteinExistence type="predicted"/>
<reference evidence="3" key="1">
    <citation type="journal article" date="2021" name="G3 (Bethesda)">
        <title>Chromosome assembled and annotated genome sequence of Aspergillus flavus NRRL 3357.</title>
        <authorList>
            <person name="Skerker J.M."/>
            <person name="Pianalto K.M."/>
            <person name="Mondo S.J."/>
            <person name="Yang K."/>
            <person name="Arkin A.P."/>
            <person name="Keller N.P."/>
            <person name="Grigoriev I.V."/>
            <person name="Louise Glass N.L."/>
        </authorList>
    </citation>
    <scope>NUCLEOTIDE SEQUENCE [LARGE SCALE GENOMIC DNA]</scope>
    <source>
        <strain evidence="3">ATCC 200026 / FGSC A1120 / IAM 13836 / NRRL 3357 / JCM 12722 / SRRC 167</strain>
    </source>
</reference>
<evidence type="ECO:0000256" key="1">
    <source>
        <dbReference type="SAM" id="MobiDB-lite"/>
    </source>
</evidence>
<dbReference type="Proteomes" id="UP000596276">
    <property type="component" value="Chromosome 3"/>
</dbReference>
<feature type="region of interest" description="Disordered" evidence="1">
    <location>
        <begin position="1"/>
        <end position="59"/>
    </location>
</feature>
<dbReference type="AlphaFoldDB" id="A0A7U2QX61"/>
<evidence type="ECO:0000313" key="3">
    <source>
        <dbReference type="Proteomes" id="UP000596276"/>
    </source>
</evidence>
<organism evidence="2 3">
    <name type="scientific">Aspergillus flavus (strain ATCC 200026 / FGSC A1120 / IAM 13836 / NRRL 3357 / JCM 12722 / SRRC 167)</name>
    <dbReference type="NCBI Taxonomy" id="332952"/>
    <lineage>
        <taxon>Eukaryota</taxon>
        <taxon>Fungi</taxon>
        <taxon>Dikarya</taxon>
        <taxon>Ascomycota</taxon>
        <taxon>Pezizomycotina</taxon>
        <taxon>Eurotiomycetes</taxon>
        <taxon>Eurotiomycetidae</taxon>
        <taxon>Eurotiales</taxon>
        <taxon>Aspergillaceae</taxon>
        <taxon>Aspergillus</taxon>
        <taxon>Aspergillus subgen. Circumdati</taxon>
    </lineage>
</organism>
<gene>
    <name evidence="2" type="ORF">F9C07_2104977</name>
</gene>
<dbReference type="EMBL" id="CP044620">
    <property type="protein sequence ID" value="QRD86125.1"/>
    <property type="molecule type" value="Genomic_DNA"/>
</dbReference>
<sequence>MTKRFRDYTRLNQSNQPRNPRSKIAAATLQGLSNSSPINSTNQNSQIEQNSRSPTSRKWLCPYLSNPDREDHLFNRYPYINDSIRPSGWSPNPKTLNRFESACLNPRFKTAYDSAIKKFKKTNSR</sequence>
<evidence type="ECO:0000313" key="2">
    <source>
        <dbReference type="EMBL" id="QRD86125.1"/>
    </source>
</evidence>
<feature type="compositionally biased region" description="Polar residues" evidence="1">
    <location>
        <begin position="10"/>
        <end position="19"/>
    </location>
</feature>
<protein>
    <submittedName>
        <fullName evidence="2">Uncharacterized protein</fullName>
    </submittedName>
</protein>
<dbReference type="VEuPathDB" id="FungiDB:F9C07_2104977"/>
<accession>A0A7U2QX61</accession>